<dbReference type="InterPro" id="IPR018076">
    <property type="entry name" value="T2SS_GspF_dom"/>
</dbReference>
<evidence type="ECO:0000256" key="1">
    <source>
        <dbReference type="ARBA" id="ARBA00004651"/>
    </source>
</evidence>
<evidence type="ECO:0000256" key="4">
    <source>
        <dbReference type="ARBA" id="ARBA00022989"/>
    </source>
</evidence>
<feature type="transmembrane region" description="Helical" evidence="6">
    <location>
        <begin position="105"/>
        <end position="123"/>
    </location>
</feature>
<accession>A0A089NXJ0</accession>
<dbReference type="GeneID" id="96605980"/>
<keyword evidence="3 6" id="KW-0812">Transmembrane</keyword>
<evidence type="ECO:0000256" key="5">
    <source>
        <dbReference type="ARBA" id="ARBA00023136"/>
    </source>
</evidence>
<dbReference type="KEGG" id="mor:MOC_4342"/>
<keyword evidence="4 6" id="KW-1133">Transmembrane helix</keyword>
<dbReference type="EMBL" id="CP003811">
    <property type="protein sequence ID" value="AIQ92097.1"/>
    <property type="molecule type" value="Genomic_DNA"/>
</dbReference>
<dbReference type="PANTHER" id="PTHR35007:SF1">
    <property type="entry name" value="PILUS ASSEMBLY PROTEIN"/>
    <property type="match status" value="1"/>
</dbReference>
<dbReference type="RefSeq" id="WP_043385699.1">
    <property type="nucleotide sequence ID" value="NZ_CP003811.1"/>
</dbReference>
<name>A0A089NXJ0_9HYPH</name>
<dbReference type="PANTHER" id="PTHR35007">
    <property type="entry name" value="INTEGRAL MEMBRANE PROTEIN-RELATED"/>
    <property type="match status" value="1"/>
</dbReference>
<protein>
    <submittedName>
        <fullName evidence="8">Type II secretion system protein</fullName>
    </submittedName>
</protein>
<dbReference type="AlphaFoldDB" id="A0A089NXJ0"/>
<proteinExistence type="predicted"/>
<organism evidence="8 9">
    <name type="scientific">Methylobacterium oryzae CBMB20</name>
    <dbReference type="NCBI Taxonomy" id="693986"/>
    <lineage>
        <taxon>Bacteria</taxon>
        <taxon>Pseudomonadati</taxon>
        <taxon>Pseudomonadota</taxon>
        <taxon>Alphaproteobacteria</taxon>
        <taxon>Hyphomicrobiales</taxon>
        <taxon>Methylobacteriaceae</taxon>
        <taxon>Methylobacterium</taxon>
    </lineage>
</organism>
<reference evidence="8 9" key="1">
    <citation type="journal article" date="2014" name="PLoS ONE">
        <title>Genome Information of Methylobacterium oryzae, a Plant-Probiotic Methylotroph in the Phyllosphere.</title>
        <authorList>
            <person name="Kwak M.J."/>
            <person name="Jeong H."/>
            <person name="Madhaiyan M."/>
            <person name="Lee Y."/>
            <person name="Sa T.M."/>
            <person name="Oh T.K."/>
            <person name="Kim J.F."/>
        </authorList>
    </citation>
    <scope>NUCLEOTIDE SEQUENCE [LARGE SCALE GENOMIC DNA]</scope>
    <source>
        <strain evidence="8 9">CBMB20</strain>
    </source>
</reference>
<dbReference type="Proteomes" id="UP000029492">
    <property type="component" value="Chromosome"/>
</dbReference>
<keyword evidence="5 6" id="KW-0472">Membrane</keyword>
<evidence type="ECO:0000256" key="3">
    <source>
        <dbReference type="ARBA" id="ARBA00022692"/>
    </source>
</evidence>
<evidence type="ECO:0000256" key="6">
    <source>
        <dbReference type="SAM" id="Phobius"/>
    </source>
</evidence>
<keyword evidence="9" id="KW-1185">Reference proteome</keyword>
<dbReference type="STRING" id="693986.MOC_4342"/>
<dbReference type="Gene3D" id="1.20.81.30">
    <property type="entry name" value="Type II secretion system (T2SS), domain F"/>
    <property type="match status" value="1"/>
</dbReference>
<feature type="transmembrane region" description="Helical" evidence="6">
    <location>
        <begin position="16"/>
        <end position="38"/>
    </location>
</feature>
<evidence type="ECO:0000256" key="2">
    <source>
        <dbReference type="ARBA" id="ARBA00022475"/>
    </source>
</evidence>
<dbReference type="GO" id="GO:0005886">
    <property type="term" value="C:plasma membrane"/>
    <property type="evidence" value="ECO:0007669"/>
    <property type="project" value="UniProtKB-SubCell"/>
</dbReference>
<gene>
    <name evidence="8" type="ORF">MOC_4342</name>
</gene>
<dbReference type="Pfam" id="PF00482">
    <property type="entry name" value="T2SSF"/>
    <property type="match status" value="1"/>
</dbReference>
<feature type="domain" description="Type II secretion system protein GspF" evidence="7">
    <location>
        <begin position="166"/>
        <end position="288"/>
    </location>
</feature>
<feature type="transmembrane region" description="Helical" evidence="6">
    <location>
        <begin position="129"/>
        <end position="146"/>
    </location>
</feature>
<feature type="transmembrane region" description="Helical" evidence="6">
    <location>
        <begin position="305"/>
        <end position="324"/>
    </location>
</feature>
<dbReference type="HOGENOM" id="CLU_064305_1_1_5"/>
<keyword evidence="2" id="KW-1003">Cell membrane</keyword>
<dbReference type="eggNOG" id="COG4965">
    <property type="taxonomic scope" value="Bacteria"/>
</dbReference>
<sequence length="332" mass="34971">MPDLPAAAAGASNLPLAAGLIGIAVAAVAYVAVLPLLGGERRANKRLKSISVSASGAATRGVAVNRREQVAKTLSEIEAKAKGASKASVELKLARAGLGWTKRTFYTISAASGGVLGLLIFVITDNALAALGAAFAGGFGLPAWLLRHLRLKRIAKFNKELPNAVDVVVRGIRTGIPVGDCFRMVSREAEEPVRSEFRTVVETQAMGLSLGEACTRLFERVPTAEVNFFAIVINIQQQSGGNLSEALNNLSTVLRDRAKMRGKVQAMSMEAKASASIIACLPFAVAGITALTSPDYISLLWTTDTGKVALVGAAIWMSIGIFTIKKMIAFEF</sequence>
<evidence type="ECO:0000259" key="7">
    <source>
        <dbReference type="Pfam" id="PF00482"/>
    </source>
</evidence>
<evidence type="ECO:0000313" key="8">
    <source>
        <dbReference type="EMBL" id="AIQ92097.1"/>
    </source>
</evidence>
<dbReference type="InterPro" id="IPR042094">
    <property type="entry name" value="T2SS_GspF_sf"/>
</dbReference>
<feature type="transmembrane region" description="Helical" evidence="6">
    <location>
        <begin position="273"/>
        <end position="293"/>
    </location>
</feature>
<comment type="subcellular location">
    <subcellularLocation>
        <location evidence="1">Cell membrane</location>
        <topology evidence="1">Multi-pass membrane protein</topology>
    </subcellularLocation>
</comment>
<evidence type="ECO:0000313" key="9">
    <source>
        <dbReference type="Proteomes" id="UP000029492"/>
    </source>
</evidence>